<proteinExistence type="predicted"/>
<organism evidence="1 2">
    <name type="scientific">Endozoicomonas euniceicola</name>
    <dbReference type="NCBI Taxonomy" id="1234143"/>
    <lineage>
        <taxon>Bacteria</taxon>
        <taxon>Pseudomonadati</taxon>
        <taxon>Pseudomonadota</taxon>
        <taxon>Gammaproteobacteria</taxon>
        <taxon>Oceanospirillales</taxon>
        <taxon>Endozoicomonadaceae</taxon>
        <taxon>Endozoicomonas</taxon>
    </lineage>
</organism>
<evidence type="ECO:0000313" key="2">
    <source>
        <dbReference type="Proteomes" id="UP001163255"/>
    </source>
</evidence>
<protein>
    <submittedName>
        <fullName evidence="1">Uncharacterized protein</fullName>
    </submittedName>
</protein>
<accession>A0ABY6GW93</accession>
<dbReference type="RefSeq" id="WP_262598617.1">
    <property type="nucleotide sequence ID" value="NZ_CP103300.1"/>
</dbReference>
<reference evidence="1" key="1">
    <citation type="submission" date="2022-10" db="EMBL/GenBank/DDBJ databases">
        <title>Completed Genome Sequence of two octocoral isolated bacterium, Endozoicomonas euniceicola EF212T and Endozoicomonas gorgoniicola PS125T.</title>
        <authorList>
            <person name="Chiou Y.-J."/>
            <person name="Chen Y.-H."/>
        </authorList>
    </citation>
    <scope>NUCLEOTIDE SEQUENCE</scope>
    <source>
        <strain evidence="1">EF212</strain>
    </source>
</reference>
<evidence type="ECO:0000313" key="1">
    <source>
        <dbReference type="EMBL" id="UYM16318.1"/>
    </source>
</evidence>
<gene>
    <name evidence="1" type="ORF">NX720_26580</name>
</gene>
<sequence length="215" mass="24966">MKISTKREAHSLVASLKSYLLDHECKVTTCRLKEHFSHALGYKSFNGLLAVIPVEINLDEDTDRKFDDLIAATHGYCELAPDGFRALRNLEVTDQGAYSDMWPIDPRSLFPEKIKDNEMLWYLTQQGWLRWDEIKDIRKMKTGLNVYEVMHSHRSHFFGAVTGMTRSIWDAVTERYGFELEADKLADKYGDRPDTGEWFSELEPYEYTPSPMLNS</sequence>
<dbReference type="EMBL" id="CP103300">
    <property type="protein sequence ID" value="UYM16318.1"/>
    <property type="molecule type" value="Genomic_DNA"/>
</dbReference>
<name>A0ABY6GW93_9GAMM</name>
<keyword evidence="2" id="KW-1185">Reference proteome</keyword>
<dbReference type="Proteomes" id="UP001163255">
    <property type="component" value="Chromosome"/>
</dbReference>